<dbReference type="GO" id="GO:0005829">
    <property type="term" value="C:cytosol"/>
    <property type="evidence" value="ECO:0007669"/>
    <property type="project" value="TreeGrafter"/>
</dbReference>
<keyword evidence="2" id="KW-0902">Two-component regulatory system</keyword>
<name>A0A3B1D0I0_9ZZZZ</name>
<evidence type="ECO:0000259" key="6">
    <source>
        <dbReference type="PROSITE" id="PS01124"/>
    </source>
</evidence>
<dbReference type="GO" id="GO:0000156">
    <property type="term" value="F:phosphorelay response regulator activity"/>
    <property type="evidence" value="ECO:0007669"/>
    <property type="project" value="TreeGrafter"/>
</dbReference>
<evidence type="ECO:0000256" key="5">
    <source>
        <dbReference type="ARBA" id="ARBA00023163"/>
    </source>
</evidence>
<gene>
    <name evidence="8" type="ORF">MNBD_NITROSPIRAE02-278</name>
</gene>
<keyword evidence="1" id="KW-0597">Phosphoprotein</keyword>
<reference evidence="8" key="1">
    <citation type="submission" date="2018-06" db="EMBL/GenBank/DDBJ databases">
        <authorList>
            <person name="Zhirakovskaya E."/>
        </authorList>
    </citation>
    <scope>NUCLEOTIDE SEQUENCE</scope>
</reference>
<evidence type="ECO:0000256" key="4">
    <source>
        <dbReference type="ARBA" id="ARBA00023125"/>
    </source>
</evidence>
<dbReference type="GO" id="GO:0000976">
    <property type="term" value="F:transcription cis-regulatory region binding"/>
    <property type="evidence" value="ECO:0007669"/>
    <property type="project" value="TreeGrafter"/>
</dbReference>
<dbReference type="PROSITE" id="PS01124">
    <property type="entry name" value="HTH_ARAC_FAMILY_2"/>
    <property type="match status" value="1"/>
</dbReference>
<evidence type="ECO:0000313" key="8">
    <source>
        <dbReference type="EMBL" id="VAX32331.1"/>
    </source>
</evidence>
<dbReference type="PANTHER" id="PTHR48111:SF40">
    <property type="entry name" value="PHOSPHATE REGULON TRANSCRIPTIONAL REGULATORY PROTEIN PHOB"/>
    <property type="match status" value="1"/>
</dbReference>
<dbReference type="InterPro" id="IPR039420">
    <property type="entry name" value="WalR-like"/>
</dbReference>
<sequence length="255" mass="28877">MPTGEFVMEKKKILIVEDEKEQADCLKELLTLKPGKSWESVDVLYAASGNEAINQLAPDIDIVVLDIILPDMSGLEVLRHIRERYPSIPVIVVTAYGTEDLCLRAFRLGAKDYIKKPFSFDELLKKIEAILSGSFCEINDGSEVSESPMIPPQILSKLVKVKTYIDYNYMLPITISELSSVSGLNRVYLCRYFRALTGFTCNAYIRRLRLDHAIQLLKEGDNSISDVSMKLGYSPKYFSTLFKKTYGIVPKKIKE</sequence>
<feature type="domain" description="Response regulatory" evidence="7">
    <location>
        <begin position="12"/>
        <end position="131"/>
    </location>
</feature>
<dbReference type="EMBL" id="UOGH01000251">
    <property type="protein sequence ID" value="VAX32331.1"/>
    <property type="molecule type" value="Genomic_DNA"/>
</dbReference>
<dbReference type="SMART" id="SM00448">
    <property type="entry name" value="REC"/>
    <property type="match status" value="1"/>
</dbReference>
<dbReference type="PANTHER" id="PTHR48111">
    <property type="entry name" value="REGULATOR OF RPOS"/>
    <property type="match status" value="1"/>
</dbReference>
<dbReference type="InterPro" id="IPR009057">
    <property type="entry name" value="Homeodomain-like_sf"/>
</dbReference>
<dbReference type="GO" id="GO:0003700">
    <property type="term" value="F:DNA-binding transcription factor activity"/>
    <property type="evidence" value="ECO:0007669"/>
    <property type="project" value="InterPro"/>
</dbReference>
<dbReference type="SUPFAM" id="SSF52172">
    <property type="entry name" value="CheY-like"/>
    <property type="match status" value="1"/>
</dbReference>
<dbReference type="InterPro" id="IPR001789">
    <property type="entry name" value="Sig_transdc_resp-reg_receiver"/>
</dbReference>
<dbReference type="GO" id="GO:0032993">
    <property type="term" value="C:protein-DNA complex"/>
    <property type="evidence" value="ECO:0007669"/>
    <property type="project" value="TreeGrafter"/>
</dbReference>
<dbReference type="SMART" id="SM00342">
    <property type="entry name" value="HTH_ARAC"/>
    <property type="match status" value="1"/>
</dbReference>
<dbReference type="Gene3D" id="1.10.10.60">
    <property type="entry name" value="Homeodomain-like"/>
    <property type="match status" value="2"/>
</dbReference>
<protein>
    <recommendedName>
        <fullName evidence="9">Two-component transcriptional response regulator, LuxR family</fullName>
    </recommendedName>
</protein>
<keyword evidence="4" id="KW-0238">DNA-binding</keyword>
<keyword evidence="3" id="KW-0805">Transcription regulation</keyword>
<evidence type="ECO:0000259" key="7">
    <source>
        <dbReference type="PROSITE" id="PS50110"/>
    </source>
</evidence>
<dbReference type="AlphaFoldDB" id="A0A3B1D0I0"/>
<feature type="domain" description="HTH araC/xylS-type" evidence="6">
    <location>
        <begin position="159"/>
        <end position="255"/>
    </location>
</feature>
<evidence type="ECO:0000256" key="1">
    <source>
        <dbReference type="ARBA" id="ARBA00022553"/>
    </source>
</evidence>
<evidence type="ECO:0000256" key="2">
    <source>
        <dbReference type="ARBA" id="ARBA00023012"/>
    </source>
</evidence>
<proteinExistence type="predicted"/>
<dbReference type="InterPro" id="IPR018060">
    <property type="entry name" value="HTH_AraC"/>
</dbReference>
<evidence type="ECO:0008006" key="9">
    <source>
        <dbReference type="Google" id="ProtNLM"/>
    </source>
</evidence>
<dbReference type="Pfam" id="PF12833">
    <property type="entry name" value="HTH_18"/>
    <property type="match status" value="1"/>
</dbReference>
<dbReference type="CDD" id="cd00156">
    <property type="entry name" value="REC"/>
    <property type="match status" value="1"/>
</dbReference>
<dbReference type="Pfam" id="PF00072">
    <property type="entry name" value="Response_reg"/>
    <property type="match status" value="1"/>
</dbReference>
<dbReference type="SUPFAM" id="SSF46689">
    <property type="entry name" value="Homeodomain-like"/>
    <property type="match status" value="2"/>
</dbReference>
<dbReference type="InterPro" id="IPR011006">
    <property type="entry name" value="CheY-like_superfamily"/>
</dbReference>
<dbReference type="PROSITE" id="PS50110">
    <property type="entry name" value="RESPONSE_REGULATORY"/>
    <property type="match status" value="1"/>
</dbReference>
<accession>A0A3B1D0I0</accession>
<dbReference type="Gene3D" id="3.40.50.2300">
    <property type="match status" value="1"/>
</dbReference>
<keyword evidence="5" id="KW-0804">Transcription</keyword>
<organism evidence="8">
    <name type="scientific">hydrothermal vent metagenome</name>
    <dbReference type="NCBI Taxonomy" id="652676"/>
    <lineage>
        <taxon>unclassified sequences</taxon>
        <taxon>metagenomes</taxon>
        <taxon>ecological metagenomes</taxon>
    </lineage>
</organism>
<evidence type="ECO:0000256" key="3">
    <source>
        <dbReference type="ARBA" id="ARBA00023015"/>
    </source>
</evidence>